<dbReference type="Pfam" id="PF07714">
    <property type="entry name" value="PK_Tyr_Ser-Thr"/>
    <property type="match status" value="1"/>
</dbReference>
<keyword evidence="1" id="KW-0547">Nucleotide-binding</keyword>
<dbReference type="Gene3D" id="1.10.510.10">
    <property type="entry name" value="Transferase(Phosphotransferase) domain 1"/>
    <property type="match status" value="1"/>
</dbReference>
<dbReference type="EMBL" id="CP111027">
    <property type="protein sequence ID" value="WAR29124.1"/>
    <property type="molecule type" value="Genomic_DNA"/>
</dbReference>
<sequence length="415" mass="47554">MDEHLAFNGKAGKLDERVFSKLKLLCRPVKARQDNAQQGNETTLVSQDDVPFYNTRLVLHTVEKPWTGDLSEEEIENNLEQIILHYAIVPQVAYYRNEQTVSFVAPYFGGGTLDEVIQKERDKTAAIETEIPSDRKPEIALERPQTLEWKDKLRILYQICRAIEYLHQPPKCERKPVSHGNICMQNVLLDEQKNARLLFFTPKSVEGGVGEEQFQEDKNKDVQAFIEMTHDFLKQSRKKTDVLARKQTAVTMTDIKKELESGLRGEGINWWTPSQDVGKTKDKCEICCINKPEKTFQKLTHDRLCGSKIQMCVGCLWNWQYNPVKCHTCDQDKIRSPVGDCWGAIIIAGTDEKQEITKSFEDDIEKLKDRVITKATLMGVRNNVVTVKKSNTTYGEQLEKAFNNVDTPEITTIVL</sequence>
<keyword evidence="2" id="KW-0067">ATP-binding</keyword>
<organism evidence="4 5">
    <name type="scientific">Mya arenaria</name>
    <name type="common">Soft-shell clam</name>
    <dbReference type="NCBI Taxonomy" id="6604"/>
    <lineage>
        <taxon>Eukaryota</taxon>
        <taxon>Metazoa</taxon>
        <taxon>Spiralia</taxon>
        <taxon>Lophotrochozoa</taxon>
        <taxon>Mollusca</taxon>
        <taxon>Bivalvia</taxon>
        <taxon>Autobranchia</taxon>
        <taxon>Heteroconchia</taxon>
        <taxon>Euheterodonta</taxon>
        <taxon>Imparidentia</taxon>
        <taxon>Neoheterodontei</taxon>
        <taxon>Myida</taxon>
        <taxon>Myoidea</taxon>
        <taxon>Myidae</taxon>
        <taxon>Mya</taxon>
    </lineage>
</organism>
<feature type="non-terminal residue" evidence="4">
    <location>
        <position position="415"/>
    </location>
</feature>
<feature type="domain" description="Serine-threonine/tyrosine-protein kinase catalytic" evidence="3">
    <location>
        <begin position="79"/>
        <end position="196"/>
    </location>
</feature>
<proteinExistence type="predicted"/>
<reference evidence="4" key="1">
    <citation type="submission" date="2022-11" db="EMBL/GenBank/DDBJ databases">
        <title>Centuries of genome instability and evolution in soft-shell clam transmissible cancer (bioRxiv).</title>
        <authorList>
            <person name="Hart S.F.M."/>
            <person name="Yonemitsu M.A."/>
            <person name="Giersch R.M."/>
            <person name="Beal B.F."/>
            <person name="Arriagada G."/>
            <person name="Davis B.W."/>
            <person name="Ostrander E.A."/>
            <person name="Goff S.P."/>
            <person name="Metzger M.J."/>
        </authorList>
    </citation>
    <scope>NUCLEOTIDE SEQUENCE</scope>
    <source>
        <strain evidence="4">MELC-2E11</strain>
        <tissue evidence="4">Siphon/mantle</tissue>
    </source>
</reference>
<accession>A0ABY7G6X5</accession>
<dbReference type="SUPFAM" id="SSF56112">
    <property type="entry name" value="Protein kinase-like (PK-like)"/>
    <property type="match status" value="1"/>
</dbReference>
<evidence type="ECO:0000256" key="2">
    <source>
        <dbReference type="ARBA" id="ARBA00022840"/>
    </source>
</evidence>
<dbReference type="PANTHER" id="PTHR27001:SF931">
    <property type="entry name" value="OS11G0664100 PROTEIN"/>
    <property type="match status" value="1"/>
</dbReference>
<keyword evidence="5" id="KW-1185">Reference proteome</keyword>
<evidence type="ECO:0000259" key="3">
    <source>
        <dbReference type="Pfam" id="PF07714"/>
    </source>
</evidence>
<dbReference type="InterPro" id="IPR001245">
    <property type="entry name" value="Ser-Thr/Tyr_kinase_cat_dom"/>
</dbReference>
<dbReference type="InterPro" id="IPR011009">
    <property type="entry name" value="Kinase-like_dom_sf"/>
</dbReference>
<evidence type="ECO:0000313" key="4">
    <source>
        <dbReference type="EMBL" id="WAR29124.1"/>
    </source>
</evidence>
<name>A0ABY7G6X5_MYAAR</name>
<dbReference type="PANTHER" id="PTHR27001">
    <property type="entry name" value="OS01G0253100 PROTEIN"/>
    <property type="match status" value="1"/>
</dbReference>
<evidence type="ECO:0000256" key="1">
    <source>
        <dbReference type="ARBA" id="ARBA00022741"/>
    </source>
</evidence>
<evidence type="ECO:0000313" key="5">
    <source>
        <dbReference type="Proteomes" id="UP001164746"/>
    </source>
</evidence>
<dbReference type="Proteomes" id="UP001164746">
    <property type="component" value="Chromosome 16"/>
</dbReference>
<gene>
    <name evidence="4" type="ORF">MAR_002692</name>
</gene>
<protein>
    <recommendedName>
        <fullName evidence="3">Serine-threonine/tyrosine-protein kinase catalytic domain-containing protein</fullName>
    </recommendedName>
</protein>